<comment type="caution">
    <text evidence="2">The sequence shown here is derived from an EMBL/GenBank/DDBJ whole genome shotgun (WGS) entry which is preliminary data.</text>
</comment>
<dbReference type="Gene3D" id="3.30.420.10">
    <property type="entry name" value="Ribonuclease H-like superfamily/Ribonuclease H"/>
    <property type="match status" value="1"/>
</dbReference>
<dbReference type="InterPro" id="IPR036397">
    <property type="entry name" value="RNaseH_sf"/>
</dbReference>
<dbReference type="PANTHER" id="PTHR47515">
    <property type="entry name" value="LOW CALCIUM RESPONSE LOCUS PROTEIN T"/>
    <property type="match status" value="1"/>
</dbReference>
<dbReference type="InterPro" id="IPR001584">
    <property type="entry name" value="Integrase_cat-core"/>
</dbReference>
<dbReference type="Pfam" id="PF13276">
    <property type="entry name" value="HTH_21"/>
    <property type="match status" value="1"/>
</dbReference>
<organism evidence="2 3">
    <name type="scientific">Eiseniibacteriota bacterium</name>
    <dbReference type="NCBI Taxonomy" id="2212470"/>
    <lineage>
        <taxon>Bacteria</taxon>
        <taxon>Candidatus Eiseniibacteriota</taxon>
    </lineage>
</organism>
<dbReference type="InterPro" id="IPR025948">
    <property type="entry name" value="HTH-like_dom"/>
</dbReference>
<dbReference type="GO" id="GO:0015074">
    <property type="term" value="P:DNA integration"/>
    <property type="evidence" value="ECO:0007669"/>
    <property type="project" value="InterPro"/>
</dbReference>
<dbReference type="InterPro" id="IPR009057">
    <property type="entry name" value="Homeodomain-like_sf"/>
</dbReference>
<protein>
    <submittedName>
        <fullName evidence="2">IS3 family transposase</fullName>
    </submittedName>
</protein>
<reference evidence="2" key="1">
    <citation type="submission" date="2021-05" db="EMBL/GenBank/DDBJ databases">
        <title>Energy efficiency and biological interactions define the core microbiome of deep oligotrophic groundwater.</title>
        <authorList>
            <person name="Mehrshad M."/>
            <person name="Lopez-Fernandez M."/>
            <person name="Bell E."/>
            <person name="Bernier-Latmani R."/>
            <person name="Bertilsson S."/>
            <person name="Dopson M."/>
        </authorList>
    </citation>
    <scope>NUCLEOTIDE SEQUENCE</scope>
    <source>
        <strain evidence="2">Modern_marine.mb.64</strain>
    </source>
</reference>
<dbReference type="Pfam" id="PF01527">
    <property type="entry name" value="HTH_Tnp_1"/>
    <property type="match status" value="1"/>
</dbReference>
<evidence type="ECO:0000259" key="1">
    <source>
        <dbReference type="PROSITE" id="PS50994"/>
    </source>
</evidence>
<dbReference type="InterPro" id="IPR002514">
    <property type="entry name" value="Transposase_8"/>
</dbReference>
<dbReference type="GO" id="GO:0003677">
    <property type="term" value="F:DNA binding"/>
    <property type="evidence" value="ECO:0007669"/>
    <property type="project" value="InterPro"/>
</dbReference>
<dbReference type="NCBIfam" id="NF033516">
    <property type="entry name" value="transpos_IS3"/>
    <property type="match status" value="1"/>
</dbReference>
<name>A0A948RZI1_UNCEI</name>
<dbReference type="SUPFAM" id="SSF53098">
    <property type="entry name" value="Ribonuclease H-like"/>
    <property type="match status" value="1"/>
</dbReference>
<gene>
    <name evidence="2" type="ORF">KJ970_16480</name>
</gene>
<dbReference type="SUPFAM" id="SSF46689">
    <property type="entry name" value="Homeodomain-like"/>
    <property type="match status" value="1"/>
</dbReference>
<evidence type="ECO:0000313" key="2">
    <source>
        <dbReference type="EMBL" id="MBU2692518.1"/>
    </source>
</evidence>
<evidence type="ECO:0000313" key="3">
    <source>
        <dbReference type="Proteomes" id="UP000777784"/>
    </source>
</evidence>
<dbReference type="InterPro" id="IPR012337">
    <property type="entry name" value="RNaseH-like_sf"/>
</dbReference>
<dbReference type="GO" id="GO:0004803">
    <property type="term" value="F:transposase activity"/>
    <property type="evidence" value="ECO:0007669"/>
    <property type="project" value="InterPro"/>
</dbReference>
<dbReference type="EMBL" id="JAHJDP010000094">
    <property type="protein sequence ID" value="MBU2692518.1"/>
    <property type="molecule type" value="Genomic_DNA"/>
</dbReference>
<dbReference type="AlphaFoldDB" id="A0A948RZI1"/>
<accession>A0A948RZI1</accession>
<feature type="domain" description="Integrase catalytic" evidence="1">
    <location>
        <begin position="200"/>
        <end position="360"/>
    </location>
</feature>
<dbReference type="GO" id="GO:0006313">
    <property type="term" value="P:DNA transposition"/>
    <property type="evidence" value="ECO:0007669"/>
    <property type="project" value="InterPro"/>
</dbReference>
<sequence>MKKSRFSAEQITMALRQAEAGTPVAEVCRKLQITEQTFYRWKKKYGSLGTPEIRELRQLRDENKKLKHLVADLSLDRRILQESLKKKVLMPAEKRAWTSWAIEAFQISERRASIISGFSRTTIRYCSRRPHQEPLRRRMKEIASVRVCYGYRRLHVVLRRECWPISHKRVYRLYTEEGLGLKRKRTKRRRAAVARRQIRPATRPTERWAMDFMHDTLADGRKMRVLTVIDVFTREFLALDVRQRFRGVDVADVLSGLVARHGKPKTIQCDQGTEFTSMAMDHWAYLNKVGLDFSRPGTPGDNTRNEAFNGTVRRECLTLHYFLNLLNAGSKLSAWKFEYNNERPHGSLGQIPPAEFRAGLTAEEDPIRQSI</sequence>
<dbReference type="PROSITE" id="PS50994">
    <property type="entry name" value="INTEGRASE"/>
    <property type="match status" value="1"/>
</dbReference>
<dbReference type="InterPro" id="IPR048020">
    <property type="entry name" value="Transpos_IS3"/>
</dbReference>
<dbReference type="Pfam" id="PF00665">
    <property type="entry name" value="rve"/>
    <property type="match status" value="1"/>
</dbReference>
<dbReference type="Proteomes" id="UP000777784">
    <property type="component" value="Unassembled WGS sequence"/>
</dbReference>
<dbReference type="PANTHER" id="PTHR47515:SF1">
    <property type="entry name" value="BLR2054 PROTEIN"/>
    <property type="match status" value="1"/>
</dbReference>
<proteinExistence type="predicted"/>